<organism evidence="2 3">
    <name type="scientific">Gandjariella thermophila</name>
    <dbReference type="NCBI Taxonomy" id="1931992"/>
    <lineage>
        <taxon>Bacteria</taxon>
        <taxon>Bacillati</taxon>
        <taxon>Actinomycetota</taxon>
        <taxon>Actinomycetes</taxon>
        <taxon>Pseudonocardiales</taxon>
        <taxon>Pseudonocardiaceae</taxon>
        <taxon>Gandjariella</taxon>
    </lineage>
</organism>
<keyword evidence="1" id="KW-1133">Transmembrane helix</keyword>
<accession>A0A4D4J893</accession>
<gene>
    <name evidence="2" type="ORF">GTS_17260</name>
</gene>
<comment type="caution">
    <text evidence="2">The sequence shown here is derived from an EMBL/GenBank/DDBJ whole genome shotgun (WGS) entry which is preliminary data.</text>
</comment>
<dbReference type="OrthoDB" id="3540634at2"/>
<sequence length="138" mass="14287">MPALVLSTETRVIAGIVLLTIVTIEFGGYFMTRIARGAVPMTEFQKTFARAGHGHAGVLVTLSLVCLVLADAAALPGATGWLARLGVPVAALLIPGGFFFSSMGRDVVRPNKLIWLVWTGALALAAGVVSLGVGLLTT</sequence>
<feature type="transmembrane region" description="Helical" evidence="1">
    <location>
        <begin position="12"/>
        <end position="35"/>
    </location>
</feature>
<feature type="transmembrane region" description="Helical" evidence="1">
    <location>
        <begin position="113"/>
        <end position="136"/>
    </location>
</feature>
<keyword evidence="1" id="KW-0472">Membrane</keyword>
<evidence type="ECO:0000313" key="2">
    <source>
        <dbReference type="EMBL" id="GDY30093.1"/>
    </source>
</evidence>
<name>A0A4D4J893_9PSEU</name>
<feature type="transmembrane region" description="Helical" evidence="1">
    <location>
        <begin position="56"/>
        <end position="75"/>
    </location>
</feature>
<evidence type="ECO:0000313" key="3">
    <source>
        <dbReference type="Proteomes" id="UP000298860"/>
    </source>
</evidence>
<dbReference type="RefSeq" id="WP_137813239.1">
    <property type="nucleotide sequence ID" value="NZ_BJFL01000006.1"/>
</dbReference>
<evidence type="ECO:0000256" key="1">
    <source>
        <dbReference type="SAM" id="Phobius"/>
    </source>
</evidence>
<reference evidence="3" key="1">
    <citation type="submission" date="2019-04" db="EMBL/GenBank/DDBJ databases">
        <title>Draft genome sequence of Pseudonocardiaceae bacterium SL3-2-4.</title>
        <authorList>
            <person name="Ningsih F."/>
            <person name="Yokota A."/>
            <person name="Sakai Y."/>
            <person name="Nanatani K."/>
            <person name="Yabe S."/>
            <person name="Oetari A."/>
            <person name="Sjamsuridzal W."/>
        </authorList>
    </citation>
    <scope>NUCLEOTIDE SEQUENCE [LARGE SCALE GENOMIC DNA]</scope>
    <source>
        <strain evidence="3">SL3-2-4</strain>
    </source>
</reference>
<feature type="transmembrane region" description="Helical" evidence="1">
    <location>
        <begin position="81"/>
        <end position="101"/>
    </location>
</feature>
<dbReference type="EMBL" id="BJFL01000006">
    <property type="protein sequence ID" value="GDY30093.1"/>
    <property type="molecule type" value="Genomic_DNA"/>
</dbReference>
<dbReference type="AlphaFoldDB" id="A0A4D4J893"/>
<dbReference type="Proteomes" id="UP000298860">
    <property type="component" value="Unassembled WGS sequence"/>
</dbReference>
<keyword evidence="1" id="KW-0812">Transmembrane</keyword>
<proteinExistence type="predicted"/>
<keyword evidence="3" id="KW-1185">Reference proteome</keyword>
<protein>
    <submittedName>
        <fullName evidence="2">Uncharacterized protein</fullName>
    </submittedName>
</protein>